<proteinExistence type="predicted"/>
<evidence type="ECO:0000313" key="1">
    <source>
        <dbReference type="EMBL" id="MEJ1091317.1"/>
    </source>
</evidence>
<dbReference type="RefSeq" id="WP_337318713.1">
    <property type="nucleotide sequence ID" value="NZ_JBBDGN010000004.1"/>
</dbReference>
<reference evidence="1 2" key="1">
    <citation type="submission" date="2024-02" db="EMBL/GenBank/DDBJ databases">
        <authorList>
            <person name="Saticioglu I.B."/>
        </authorList>
    </citation>
    <scope>NUCLEOTIDE SEQUENCE [LARGE SCALE GENOMIC DNA]</scope>
    <source>
        <strain evidence="1 2">Mu-43</strain>
    </source>
</reference>
<dbReference type="EMBL" id="JBBDGN010000004">
    <property type="protein sequence ID" value="MEJ1091317.1"/>
    <property type="molecule type" value="Genomic_DNA"/>
</dbReference>
<accession>A0ABU8LLY7</accession>
<keyword evidence="2" id="KW-1185">Reference proteome</keyword>
<dbReference type="SUPFAM" id="SSF56112">
    <property type="entry name" value="Protein kinase-like (PK-like)"/>
    <property type="match status" value="1"/>
</dbReference>
<name>A0ABU8LLY7_9MICO</name>
<evidence type="ECO:0008006" key="3">
    <source>
        <dbReference type="Google" id="ProtNLM"/>
    </source>
</evidence>
<comment type="caution">
    <text evidence="1">The sequence shown here is derived from an EMBL/GenBank/DDBJ whole genome shotgun (WGS) entry which is preliminary data.</text>
</comment>
<evidence type="ECO:0000313" key="2">
    <source>
        <dbReference type="Proteomes" id="UP001366085"/>
    </source>
</evidence>
<protein>
    <recommendedName>
        <fullName evidence="3">TIGR02569 family protein</fullName>
    </recommendedName>
</protein>
<gene>
    <name evidence="1" type="ORF">WDU93_06370</name>
</gene>
<organism evidence="1 2">
    <name type="scientific">Microbacterium istanbulense</name>
    <dbReference type="NCBI Taxonomy" id="3122049"/>
    <lineage>
        <taxon>Bacteria</taxon>
        <taxon>Bacillati</taxon>
        <taxon>Actinomycetota</taxon>
        <taxon>Actinomycetes</taxon>
        <taxon>Micrococcales</taxon>
        <taxon>Microbacteriaceae</taxon>
        <taxon>Microbacterium</taxon>
    </lineage>
</organism>
<dbReference type="Proteomes" id="UP001366085">
    <property type="component" value="Unassembled WGS sequence"/>
</dbReference>
<sequence length="266" mass="28674">MGASPRPSDAALTAFGIDLSDAAVAPERLTGGRGLTWRAGSIVLRPSGADDETAWKAEALAVLPPGAGFRTARPIRSDKQAWAVDGWEAWEWLAGQPDESRVAEIVLAGAAFHQALAHLPRPHFLDTADDPWARADRIAWEEQPAPPNEALRRLHAAFAPVAEPSQMIHGDLLGNVMFEEHEAPAIIDWAPYWRPAAWGGAIALADAACWHGLSVERMCSLAGGLPEGRQLLIRALSFRIATVELLGHWGDEMAARHEPVIAAALR</sequence>
<dbReference type="InterPro" id="IPR011009">
    <property type="entry name" value="Kinase-like_dom_sf"/>
</dbReference>